<feature type="transmembrane region" description="Helical" evidence="2">
    <location>
        <begin position="426"/>
        <end position="451"/>
    </location>
</feature>
<proteinExistence type="predicted"/>
<dbReference type="EMBL" id="CAJPEX010004021">
    <property type="protein sequence ID" value="CAG0922752.1"/>
    <property type="molecule type" value="Genomic_DNA"/>
</dbReference>
<keyword evidence="2" id="KW-0812">Transmembrane</keyword>
<feature type="compositionally biased region" description="Basic and acidic residues" evidence="1">
    <location>
        <begin position="283"/>
        <end position="294"/>
    </location>
</feature>
<organism evidence="3">
    <name type="scientific">Notodromas monacha</name>
    <dbReference type="NCBI Taxonomy" id="399045"/>
    <lineage>
        <taxon>Eukaryota</taxon>
        <taxon>Metazoa</taxon>
        <taxon>Ecdysozoa</taxon>
        <taxon>Arthropoda</taxon>
        <taxon>Crustacea</taxon>
        <taxon>Oligostraca</taxon>
        <taxon>Ostracoda</taxon>
        <taxon>Podocopa</taxon>
        <taxon>Podocopida</taxon>
        <taxon>Cypridocopina</taxon>
        <taxon>Cypridoidea</taxon>
        <taxon>Cyprididae</taxon>
        <taxon>Notodromas</taxon>
    </lineage>
</organism>
<reference evidence="3" key="1">
    <citation type="submission" date="2020-11" db="EMBL/GenBank/DDBJ databases">
        <authorList>
            <person name="Tran Van P."/>
        </authorList>
    </citation>
    <scope>NUCLEOTIDE SEQUENCE</scope>
</reference>
<dbReference type="InterPro" id="IPR011701">
    <property type="entry name" value="MFS"/>
</dbReference>
<feature type="transmembrane region" description="Helical" evidence="2">
    <location>
        <begin position="104"/>
        <end position="124"/>
    </location>
</feature>
<feature type="transmembrane region" description="Helical" evidence="2">
    <location>
        <begin position="35"/>
        <end position="61"/>
    </location>
</feature>
<feature type="transmembrane region" description="Helical" evidence="2">
    <location>
        <begin position="130"/>
        <end position="152"/>
    </location>
</feature>
<gene>
    <name evidence="3" type="ORF">NMOB1V02_LOCUS10222</name>
</gene>
<dbReference type="Gene3D" id="1.20.1250.20">
    <property type="entry name" value="MFS general substrate transporter like domains"/>
    <property type="match status" value="2"/>
</dbReference>
<sequence length="530" mass="57845">MKPLRNNENSPNNSISIELSFDEDTQENLGLDSGWAWVVLAAATVAVATSTSMNATFGFLFGQFLTDMGADSTSMAIVLGASSAIFSLGLFVSGPLSKLLPTRASCLACSLVMTSSLVLLSQAVHVWQFVAIFSVAYSLASGTIFGLSFLLVNQYFDKRRGLAMAVFFGFSSIGRMILPLMSAALLPMMGINNTILVIGAVWAITILAAALHRPYQKPKPLPIISSSSDVKLADGSRIDPVFINPKKTVELEKNENRSLKVCDGESEAYTNAGYIENEITPQFEDRKTEEKAEQQSETTTENTQEQNGETERSKGCGSSLSLFRHLNFELFRNPIALLIMFSECSSWTAINHISYMISVMTREHGFTNAEIGTFMVIPAVMDLIARMTVPLMHDKNWLHPKTAYSFGLLFMAASAFGFPVGPRTSWAIMLCCGLFGFGQGCSVSHFGLVAVRYCGLPQLPSMRAFSGMLPAFFIIAFGGIIGALKNVTESYETGFYAVGAFSIIPALLWWFCEPRFSHSTENSKMKSDGD</sequence>
<dbReference type="Proteomes" id="UP000678499">
    <property type="component" value="Unassembled WGS sequence"/>
</dbReference>
<feature type="compositionally biased region" description="Low complexity" evidence="1">
    <location>
        <begin position="295"/>
        <end position="307"/>
    </location>
</feature>
<evidence type="ECO:0000256" key="2">
    <source>
        <dbReference type="SAM" id="Phobius"/>
    </source>
</evidence>
<dbReference type="GO" id="GO:0008028">
    <property type="term" value="F:monocarboxylic acid transmembrane transporter activity"/>
    <property type="evidence" value="ECO:0007669"/>
    <property type="project" value="TreeGrafter"/>
</dbReference>
<evidence type="ECO:0000256" key="1">
    <source>
        <dbReference type="SAM" id="MobiDB-lite"/>
    </source>
</evidence>
<dbReference type="PANTHER" id="PTHR11360:SF306">
    <property type="entry name" value="RE01051P"/>
    <property type="match status" value="1"/>
</dbReference>
<evidence type="ECO:0000313" key="4">
    <source>
        <dbReference type="Proteomes" id="UP000678499"/>
    </source>
</evidence>
<dbReference type="Pfam" id="PF07690">
    <property type="entry name" value="MFS_1"/>
    <property type="match status" value="1"/>
</dbReference>
<name>A0A7R9BZ17_9CRUS</name>
<feature type="transmembrane region" description="Helical" evidence="2">
    <location>
        <begin position="164"/>
        <end position="185"/>
    </location>
</feature>
<feature type="transmembrane region" description="Helical" evidence="2">
    <location>
        <begin position="191"/>
        <end position="211"/>
    </location>
</feature>
<protein>
    <submittedName>
        <fullName evidence="3">Uncharacterized protein</fullName>
    </submittedName>
</protein>
<dbReference type="InterPro" id="IPR036259">
    <property type="entry name" value="MFS_trans_sf"/>
</dbReference>
<feature type="transmembrane region" description="Helical" evidence="2">
    <location>
        <begin position="73"/>
        <end position="92"/>
    </location>
</feature>
<feature type="region of interest" description="Disordered" evidence="1">
    <location>
        <begin position="280"/>
        <end position="317"/>
    </location>
</feature>
<keyword evidence="2" id="KW-0472">Membrane</keyword>
<dbReference type="OrthoDB" id="6355006at2759"/>
<feature type="transmembrane region" description="Helical" evidence="2">
    <location>
        <begin position="495"/>
        <end position="512"/>
    </location>
</feature>
<keyword evidence="2" id="KW-1133">Transmembrane helix</keyword>
<dbReference type="SUPFAM" id="SSF103473">
    <property type="entry name" value="MFS general substrate transporter"/>
    <property type="match status" value="1"/>
</dbReference>
<dbReference type="PANTHER" id="PTHR11360">
    <property type="entry name" value="MONOCARBOXYLATE TRANSPORTER"/>
    <property type="match status" value="1"/>
</dbReference>
<dbReference type="InterPro" id="IPR050327">
    <property type="entry name" value="Proton-linked_MCT"/>
</dbReference>
<accession>A0A7R9BZ17</accession>
<keyword evidence="4" id="KW-1185">Reference proteome</keyword>
<feature type="transmembrane region" description="Helical" evidence="2">
    <location>
        <begin position="369"/>
        <end position="389"/>
    </location>
</feature>
<dbReference type="AlphaFoldDB" id="A0A7R9BZ17"/>
<dbReference type="EMBL" id="OA886058">
    <property type="protein sequence ID" value="CAD7282600.1"/>
    <property type="molecule type" value="Genomic_DNA"/>
</dbReference>
<feature type="transmembrane region" description="Helical" evidence="2">
    <location>
        <begin position="463"/>
        <end position="483"/>
    </location>
</feature>
<feature type="transmembrane region" description="Helical" evidence="2">
    <location>
        <begin position="401"/>
        <end position="420"/>
    </location>
</feature>
<evidence type="ECO:0000313" key="3">
    <source>
        <dbReference type="EMBL" id="CAD7282600.1"/>
    </source>
</evidence>